<dbReference type="EMBL" id="CDMZ01005841">
    <property type="protein sequence ID" value="CEM55037.1"/>
    <property type="molecule type" value="Genomic_DNA"/>
</dbReference>
<dbReference type="PANTHER" id="PTHR46423:SF1">
    <property type="entry name" value="RNA POLYMERASE II-ASSOCIATED PROTEIN 3"/>
    <property type="match status" value="1"/>
</dbReference>
<dbReference type="Pfam" id="PF01753">
    <property type="entry name" value="zf-MYND"/>
    <property type="match status" value="1"/>
</dbReference>
<evidence type="ECO:0000256" key="2">
    <source>
        <dbReference type="ARBA" id="ARBA00022771"/>
    </source>
</evidence>
<dbReference type="SMART" id="SM00028">
    <property type="entry name" value="TPR"/>
    <property type="match status" value="3"/>
</dbReference>
<reference evidence="7" key="1">
    <citation type="submission" date="2014-11" db="EMBL/GenBank/DDBJ databases">
        <authorList>
            <person name="Otto D Thomas"/>
            <person name="Naeem Raeece"/>
        </authorList>
    </citation>
    <scope>NUCLEOTIDE SEQUENCE</scope>
</reference>
<evidence type="ECO:0000256" key="1">
    <source>
        <dbReference type="ARBA" id="ARBA00022723"/>
    </source>
</evidence>
<sequence>MEADAWFKQAVSGDVERFSLSVTKTAPSESAEETKNDVVFRSAQTAKERGNAAFRSKDFCSAVKAYGRGLAEVEAHAFLKIQPLLQPNQSHLDLKRDLFCNRAQAYLKLGDWKKCINDCSMALHISPGHVKALWRRAVAYEKVGVHKEALDDAGMALLNWNPERDGSPREAEVFRERLLNWFTEPQVCEKSVRVPASKKAAADAILERLQSLKQSPNARVKCALLVVEAMRLADPWLVDIVFGGFRCELPIPKRTDDFLLVEKFVQESDELKEIFEFLQSDNMDKVVSAFYPLAYTSLLSPKFLGVTLKCLKKASLPSKVLLGTVPSSQPQEVTLQLNNLLGVRKSIGTAESKAIKQQNNTWVLYCDTCSNAACPSVPSVVSGDEGRRWAEEKLKKCTGCQHAQYCSPACQKAHWKIGHKDECKVLKDWNGVP</sequence>
<dbReference type="GO" id="GO:0101031">
    <property type="term" value="C:protein folding chaperone complex"/>
    <property type="evidence" value="ECO:0007669"/>
    <property type="project" value="TreeGrafter"/>
</dbReference>
<evidence type="ECO:0000256" key="4">
    <source>
        <dbReference type="ARBA" id="ARBA00022833"/>
    </source>
</evidence>
<gene>
    <name evidence="7" type="ORF">Cvel_13257</name>
</gene>
<dbReference type="PANTHER" id="PTHR46423">
    <property type="entry name" value="RNA POLYMERASE II-ASSOCIATED PROTEIN 3"/>
    <property type="match status" value="1"/>
</dbReference>
<accession>A0A0G4ID52</accession>
<dbReference type="Gene3D" id="6.10.140.2220">
    <property type="match status" value="1"/>
</dbReference>
<dbReference type="AlphaFoldDB" id="A0A0G4ID52"/>
<dbReference type="GO" id="GO:0008270">
    <property type="term" value="F:zinc ion binding"/>
    <property type="evidence" value="ECO:0007669"/>
    <property type="project" value="UniProtKB-KW"/>
</dbReference>
<dbReference type="PROSITE" id="PS50865">
    <property type="entry name" value="ZF_MYND_2"/>
    <property type="match status" value="1"/>
</dbReference>
<keyword evidence="3" id="KW-0802">TPR repeat</keyword>
<organism evidence="7">
    <name type="scientific">Chromera velia CCMP2878</name>
    <dbReference type="NCBI Taxonomy" id="1169474"/>
    <lineage>
        <taxon>Eukaryota</taxon>
        <taxon>Sar</taxon>
        <taxon>Alveolata</taxon>
        <taxon>Colpodellida</taxon>
        <taxon>Chromeraceae</taxon>
        <taxon>Chromera</taxon>
    </lineage>
</organism>
<dbReference type="PhylomeDB" id="A0A0G4ID52"/>
<evidence type="ECO:0000259" key="6">
    <source>
        <dbReference type="PROSITE" id="PS50865"/>
    </source>
</evidence>
<dbReference type="SUPFAM" id="SSF48452">
    <property type="entry name" value="TPR-like"/>
    <property type="match status" value="1"/>
</dbReference>
<evidence type="ECO:0000256" key="3">
    <source>
        <dbReference type="ARBA" id="ARBA00022803"/>
    </source>
</evidence>
<proteinExistence type="predicted"/>
<dbReference type="InterPro" id="IPR011990">
    <property type="entry name" value="TPR-like_helical_dom_sf"/>
</dbReference>
<name>A0A0G4ID52_9ALVE</name>
<dbReference type="SUPFAM" id="SSF144232">
    <property type="entry name" value="HIT/MYND zinc finger-like"/>
    <property type="match status" value="1"/>
</dbReference>
<dbReference type="Gene3D" id="1.25.40.10">
    <property type="entry name" value="Tetratricopeptide repeat domain"/>
    <property type="match status" value="1"/>
</dbReference>
<evidence type="ECO:0000256" key="5">
    <source>
        <dbReference type="PROSITE-ProRule" id="PRU00134"/>
    </source>
</evidence>
<evidence type="ECO:0000313" key="7">
    <source>
        <dbReference type="EMBL" id="CEM55037.1"/>
    </source>
</evidence>
<protein>
    <recommendedName>
        <fullName evidence="6">MYND-type domain-containing protein</fullName>
    </recommendedName>
</protein>
<keyword evidence="1" id="KW-0479">Metal-binding</keyword>
<dbReference type="VEuPathDB" id="CryptoDB:Cvel_13257"/>
<dbReference type="InterPro" id="IPR051966">
    <property type="entry name" value="RPAP3"/>
</dbReference>
<feature type="domain" description="MYND-type" evidence="6">
    <location>
        <begin position="366"/>
        <end position="423"/>
    </location>
</feature>
<dbReference type="InterPro" id="IPR002893">
    <property type="entry name" value="Znf_MYND"/>
</dbReference>
<keyword evidence="4" id="KW-0862">Zinc</keyword>
<dbReference type="InterPro" id="IPR019734">
    <property type="entry name" value="TPR_rpt"/>
</dbReference>
<keyword evidence="2 5" id="KW-0863">Zinc-finger</keyword>